<protein>
    <recommendedName>
        <fullName evidence="4">Mo25-like protein</fullName>
    </recommendedName>
</protein>
<evidence type="ECO:0000313" key="3">
    <source>
        <dbReference type="Proteomes" id="UP000054251"/>
    </source>
</evidence>
<sequence>MAFLFKRNPKTAPDLVRVLNDQVSKLDLNNDNNKKYQDECSRYLKQIKVILHGGDDSEPQPEQISQLAQEIYSSDCLYHLVYNMRKLDFDSRKDVLILFLTLLRRQIGSTSPTVNYLLNSKPDILVLLMKGPETQETGSICGQILRDCIKFEAINRFIINNPLFWSYFNYVQIPIFEIATDSFITLHDLLTTHKKLVSEFLANNYEIFTSHINQLIQSNNYVTKRQSVRLLAELVLQRQNQFFLNKYFDDTNNLKLIMLLLSDKLKNLQIEGFHIFKFFVAKPKKSQKILDILIKNKENFIAFFRNFNINSFNDSNLIDERDYILNEIQKLPGIERIN</sequence>
<name>A0A0V1Q154_9ASCO</name>
<organism evidence="2 3">
    <name type="scientific">Debaryomyces fabryi</name>
    <dbReference type="NCBI Taxonomy" id="58627"/>
    <lineage>
        <taxon>Eukaryota</taxon>
        <taxon>Fungi</taxon>
        <taxon>Dikarya</taxon>
        <taxon>Ascomycota</taxon>
        <taxon>Saccharomycotina</taxon>
        <taxon>Pichiomycetes</taxon>
        <taxon>Debaryomycetaceae</taxon>
        <taxon>Debaryomyces</taxon>
    </lineage>
</organism>
<evidence type="ECO:0000313" key="2">
    <source>
        <dbReference type="EMBL" id="KSA02244.1"/>
    </source>
</evidence>
<dbReference type="InterPro" id="IPR016024">
    <property type="entry name" value="ARM-type_fold"/>
</dbReference>
<evidence type="ECO:0008006" key="4">
    <source>
        <dbReference type="Google" id="ProtNLM"/>
    </source>
</evidence>
<comment type="caution">
    <text evidence="2">The sequence shown here is derived from an EMBL/GenBank/DDBJ whole genome shotgun (WGS) entry which is preliminary data.</text>
</comment>
<dbReference type="AlphaFoldDB" id="A0A0V1Q154"/>
<proteinExistence type="inferred from homology"/>
<dbReference type="SUPFAM" id="SSF48371">
    <property type="entry name" value="ARM repeat"/>
    <property type="match status" value="1"/>
</dbReference>
<evidence type="ECO:0000256" key="1">
    <source>
        <dbReference type="ARBA" id="ARBA00011012"/>
    </source>
</evidence>
<dbReference type="InterPro" id="IPR011989">
    <property type="entry name" value="ARM-like"/>
</dbReference>
<dbReference type="EMBL" id="LMYN01000031">
    <property type="protein sequence ID" value="KSA02244.1"/>
    <property type="molecule type" value="Genomic_DNA"/>
</dbReference>
<dbReference type="RefSeq" id="XP_015468346.1">
    <property type="nucleotide sequence ID" value="XM_015610810.1"/>
</dbReference>
<dbReference type="PANTHER" id="PTHR10182:SF3">
    <property type="entry name" value="PROTEIN MO25"/>
    <property type="match status" value="1"/>
</dbReference>
<comment type="similarity">
    <text evidence="1">Belongs to the Mo25 family.</text>
</comment>
<dbReference type="GO" id="GO:0043539">
    <property type="term" value="F:protein serine/threonine kinase activator activity"/>
    <property type="evidence" value="ECO:0007669"/>
    <property type="project" value="TreeGrafter"/>
</dbReference>
<dbReference type="GO" id="GO:0035556">
    <property type="term" value="P:intracellular signal transduction"/>
    <property type="evidence" value="ECO:0007669"/>
    <property type="project" value="TreeGrafter"/>
</dbReference>
<dbReference type="Proteomes" id="UP000054251">
    <property type="component" value="Unassembled WGS sequence"/>
</dbReference>
<dbReference type="Pfam" id="PF08569">
    <property type="entry name" value="Mo25"/>
    <property type="match status" value="1"/>
</dbReference>
<reference evidence="2 3" key="1">
    <citation type="submission" date="2015-11" db="EMBL/GenBank/DDBJ databases">
        <title>The genome of Debaryomyces fabryi.</title>
        <authorList>
            <person name="Tafer H."/>
            <person name="Lopandic K."/>
        </authorList>
    </citation>
    <scope>NUCLEOTIDE SEQUENCE [LARGE SCALE GENOMIC DNA]</scope>
    <source>
        <strain evidence="2 3">CBS 789</strain>
    </source>
</reference>
<dbReference type="Gene3D" id="1.25.10.10">
    <property type="entry name" value="Leucine-rich Repeat Variant"/>
    <property type="match status" value="1"/>
</dbReference>
<dbReference type="OrthoDB" id="609103at2759"/>
<dbReference type="GeneID" id="26838989"/>
<accession>A0A0V1Q154</accession>
<keyword evidence="3" id="KW-1185">Reference proteome</keyword>
<dbReference type="PANTHER" id="PTHR10182">
    <property type="entry name" value="CALCIUM-BINDING PROTEIN 39-RELATED"/>
    <property type="match status" value="1"/>
</dbReference>
<dbReference type="InterPro" id="IPR013878">
    <property type="entry name" value="Mo25"/>
</dbReference>
<gene>
    <name evidence="2" type="ORF">AC631_01980</name>
</gene>